<reference evidence="2 3" key="1">
    <citation type="submission" date="2024-04" db="EMBL/GenBank/DDBJ databases">
        <title>Novel species of the genus Ideonella isolated from streams.</title>
        <authorList>
            <person name="Lu H."/>
        </authorList>
    </citation>
    <scope>NUCLEOTIDE SEQUENCE [LARGE SCALE GENOMIC DNA]</scope>
    <source>
        <strain evidence="2 3">LYT19W</strain>
    </source>
</reference>
<keyword evidence="1" id="KW-1133">Transmembrane helix</keyword>
<accession>A0ABU9C337</accession>
<proteinExistence type="predicted"/>
<feature type="transmembrane region" description="Helical" evidence="1">
    <location>
        <begin position="335"/>
        <end position="355"/>
    </location>
</feature>
<keyword evidence="1" id="KW-0812">Transmembrane</keyword>
<comment type="caution">
    <text evidence="2">The sequence shown here is derived from an EMBL/GenBank/DDBJ whole genome shotgun (WGS) entry which is preliminary data.</text>
</comment>
<evidence type="ECO:0000313" key="2">
    <source>
        <dbReference type="EMBL" id="MEK8045032.1"/>
    </source>
</evidence>
<dbReference type="Proteomes" id="UP001379945">
    <property type="component" value="Unassembled WGS sequence"/>
</dbReference>
<feature type="transmembrane region" description="Helical" evidence="1">
    <location>
        <begin position="244"/>
        <end position="264"/>
    </location>
</feature>
<feature type="transmembrane region" description="Helical" evidence="1">
    <location>
        <begin position="131"/>
        <end position="152"/>
    </location>
</feature>
<evidence type="ECO:0000256" key="1">
    <source>
        <dbReference type="SAM" id="Phobius"/>
    </source>
</evidence>
<organism evidence="2 3">
    <name type="scientific">Ideonella margarita</name>
    <dbReference type="NCBI Taxonomy" id="2984191"/>
    <lineage>
        <taxon>Bacteria</taxon>
        <taxon>Pseudomonadati</taxon>
        <taxon>Pseudomonadota</taxon>
        <taxon>Betaproteobacteria</taxon>
        <taxon>Burkholderiales</taxon>
        <taxon>Sphaerotilaceae</taxon>
        <taxon>Ideonella</taxon>
    </lineage>
</organism>
<keyword evidence="1" id="KW-0472">Membrane</keyword>
<protein>
    <submittedName>
        <fullName evidence="2">EpsG family protein</fullName>
    </submittedName>
</protein>
<feature type="transmembrane region" description="Helical" evidence="1">
    <location>
        <begin position="280"/>
        <end position="299"/>
    </location>
</feature>
<sequence>MTITASSSRPAIATLGLWLAALAAALLAQTALLWVLLALVGASTARAAGWVRRPWWPAWALVLLLAVINSTKWPDSDLAEYYQYLAYCRPLDWWVLVSDPDSHLSVRVTEPVFRSFVWLLAQLSPAPRISFGLMCSMLIYGMALALSAQVVNVLNDSDDNPSDPAPVVAVCVALLLGVTFSLTAHLVRQYLAGGVFMLAMWHFVLHRRPLVLLWAVVAVLVHNSAVLLWLPLMLAWARPLAPRLFWAMLLLAVILTNAGLVGWLNELTAAATLIKDDGQIGLALPLLDLAVLSGGWWLLRSSSSGQRLQLLWYFCIAFAALLLCIREVPLMFFRTYFFLEFLRVPMLALLLCAGLRRGGDWRAPMAVLALLCAAGLCWTRVQGAEWTYRSTPQSWPEWLQMDRLVDRWQKIEDLRL</sequence>
<dbReference type="InterPro" id="IPR049458">
    <property type="entry name" value="EpsG-like"/>
</dbReference>
<feature type="transmembrane region" description="Helical" evidence="1">
    <location>
        <begin position="211"/>
        <end position="232"/>
    </location>
</feature>
<dbReference type="Pfam" id="PF14897">
    <property type="entry name" value="EpsG"/>
    <property type="match status" value="1"/>
</dbReference>
<dbReference type="EMBL" id="JBBUTI010000001">
    <property type="protein sequence ID" value="MEK8045032.1"/>
    <property type="molecule type" value="Genomic_DNA"/>
</dbReference>
<evidence type="ECO:0000313" key="3">
    <source>
        <dbReference type="Proteomes" id="UP001379945"/>
    </source>
</evidence>
<feature type="transmembrane region" description="Helical" evidence="1">
    <location>
        <begin position="164"/>
        <end position="182"/>
    </location>
</feature>
<feature type="transmembrane region" description="Helical" evidence="1">
    <location>
        <begin position="311"/>
        <end position="329"/>
    </location>
</feature>
<gene>
    <name evidence="2" type="ORF">AACH00_01580</name>
</gene>
<dbReference type="RefSeq" id="WP_341397183.1">
    <property type="nucleotide sequence ID" value="NZ_JBBUTI010000001.1"/>
</dbReference>
<keyword evidence="3" id="KW-1185">Reference proteome</keyword>
<name>A0ABU9C337_9BURK</name>